<protein>
    <submittedName>
        <fullName evidence="1">Uncharacterized protein</fullName>
    </submittedName>
</protein>
<dbReference type="EMBL" id="JAIQCV010000009">
    <property type="protein sequence ID" value="KAH1064476.1"/>
    <property type="molecule type" value="Genomic_DNA"/>
</dbReference>
<evidence type="ECO:0000313" key="1">
    <source>
        <dbReference type="EMBL" id="KAH1064476.1"/>
    </source>
</evidence>
<dbReference type="AlphaFoldDB" id="A0A9D3ZS29"/>
<sequence length="119" mass="13254">MELTIRLELEKSQESNQNIMEEASMEDGIENDRDGKECQKLLGVLNEGDHDAETNGNLVEREFGDNRSMDRARKDLINMGLALVICPSEGSNAHKDMEEGVGSIRNEGLILGKENSFTK</sequence>
<comment type="caution">
    <text evidence="1">The sequence shown here is derived from an EMBL/GenBank/DDBJ whole genome shotgun (WGS) entry which is preliminary data.</text>
</comment>
<evidence type="ECO:0000313" key="2">
    <source>
        <dbReference type="Proteomes" id="UP000828251"/>
    </source>
</evidence>
<organism evidence="1 2">
    <name type="scientific">Gossypium stocksii</name>
    <dbReference type="NCBI Taxonomy" id="47602"/>
    <lineage>
        <taxon>Eukaryota</taxon>
        <taxon>Viridiplantae</taxon>
        <taxon>Streptophyta</taxon>
        <taxon>Embryophyta</taxon>
        <taxon>Tracheophyta</taxon>
        <taxon>Spermatophyta</taxon>
        <taxon>Magnoliopsida</taxon>
        <taxon>eudicotyledons</taxon>
        <taxon>Gunneridae</taxon>
        <taxon>Pentapetalae</taxon>
        <taxon>rosids</taxon>
        <taxon>malvids</taxon>
        <taxon>Malvales</taxon>
        <taxon>Malvaceae</taxon>
        <taxon>Malvoideae</taxon>
        <taxon>Gossypium</taxon>
    </lineage>
</organism>
<keyword evidence="2" id="KW-1185">Reference proteome</keyword>
<proteinExistence type="predicted"/>
<reference evidence="1 2" key="1">
    <citation type="journal article" date="2021" name="Plant Biotechnol. J.">
        <title>Multi-omics assisted identification of the key and species-specific regulatory components of drought-tolerant mechanisms in Gossypium stocksii.</title>
        <authorList>
            <person name="Yu D."/>
            <person name="Ke L."/>
            <person name="Zhang D."/>
            <person name="Wu Y."/>
            <person name="Sun Y."/>
            <person name="Mei J."/>
            <person name="Sun J."/>
            <person name="Sun Y."/>
        </authorList>
    </citation>
    <scope>NUCLEOTIDE SEQUENCE [LARGE SCALE GENOMIC DNA]</scope>
    <source>
        <strain evidence="2">cv. E1</strain>
        <tissue evidence="1">Leaf</tissue>
    </source>
</reference>
<accession>A0A9D3ZS29</accession>
<name>A0A9D3ZS29_9ROSI</name>
<dbReference type="Proteomes" id="UP000828251">
    <property type="component" value="Unassembled WGS sequence"/>
</dbReference>
<gene>
    <name evidence="1" type="ORF">J1N35_029463</name>
</gene>